<evidence type="ECO:0000313" key="2">
    <source>
        <dbReference type="Proteomes" id="UP000014680"/>
    </source>
</evidence>
<dbReference type="PANTHER" id="PTHR45661">
    <property type="entry name" value="SURFACE ANTIGEN"/>
    <property type="match status" value="1"/>
</dbReference>
<dbReference type="VEuPathDB" id="AmoebaDB:EIN_122080"/>
<evidence type="ECO:0000313" key="1">
    <source>
        <dbReference type="EMBL" id="ELP92307.1"/>
    </source>
</evidence>
<dbReference type="SUPFAM" id="SSF52058">
    <property type="entry name" value="L domain-like"/>
    <property type="match status" value="1"/>
</dbReference>
<evidence type="ECO:0008006" key="3">
    <source>
        <dbReference type="Google" id="ProtNLM"/>
    </source>
</evidence>
<dbReference type="PANTHER" id="PTHR45661:SF3">
    <property type="entry name" value="IG-LIKE DOMAIN-CONTAINING PROTEIN"/>
    <property type="match status" value="1"/>
</dbReference>
<dbReference type="InterPro" id="IPR053139">
    <property type="entry name" value="Surface_bspA-like"/>
</dbReference>
<organism evidence="1 2">
    <name type="scientific">Entamoeba invadens IP1</name>
    <dbReference type="NCBI Taxonomy" id="370355"/>
    <lineage>
        <taxon>Eukaryota</taxon>
        <taxon>Amoebozoa</taxon>
        <taxon>Evosea</taxon>
        <taxon>Archamoebae</taxon>
        <taxon>Mastigamoebida</taxon>
        <taxon>Entamoebidae</taxon>
        <taxon>Entamoeba</taxon>
    </lineage>
</organism>
<name>A0A0A1UAX0_ENTIV</name>
<dbReference type="KEGG" id="eiv:EIN_122080"/>
<gene>
    <name evidence="1" type="ORF">EIN_122080</name>
</gene>
<accession>A0A0A1UAX0</accession>
<proteinExistence type="predicted"/>
<dbReference type="AlphaFoldDB" id="A0A0A1UAX0"/>
<dbReference type="InterPro" id="IPR032675">
    <property type="entry name" value="LRR_dom_sf"/>
</dbReference>
<keyword evidence="2" id="KW-1185">Reference proteome</keyword>
<sequence>MQRIDGYHMMVISQYFESIKDFVALEFVCKKYNNNMSKFHFNPIRLTSKTINYFPSIETLNIWTEDDETFGNDFMLLFNNNIYQTDRQKRMKVNKKRFYKIVIWYQVDFDTFHNVAKLENAIFEFKDICYSTSDVVKFGTQIPKLVTSLMRSCYENCNTIEQIDIPNTVTSIGHFCFSMCLSLSEITIQTRVISMGECVFLGCAKLKSVTLPCYMATLNPHTFGFCCDIVIPDNVTTLGKSCFSGCKALHSVLLPKKMKEVGSGCFRECKALAQIIIPENVTMIGSNCFPPNTNLVQ</sequence>
<dbReference type="EMBL" id="KB206380">
    <property type="protein sequence ID" value="ELP92307.1"/>
    <property type="molecule type" value="Genomic_DNA"/>
</dbReference>
<protein>
    <recommendedName>
        <fullName evidence="3">Leucine rich repeat containing protein BspA family protein</fullName>
    </recommendedName>
</protein>
<dbReference type="Gene3D" id="3.80.10.10">
    <property type="entry name" value="Ribonuclease Inhibitor"/>
    <property type="match status" value="2"/>
</dbReference>
<dbReference type="InterPro" id="IPR026906">
    <property type="entry name" value="LRR_5"/>
</dbReference>
<dbReference type="RefSeq" id="XP_004259078.1">
    <property type="nucleotide sequence ID" value="XM_004259030.1"/>
</dbReference>
<dbReference type="Proteomes" id="UP000014680">
    <property type="component" value="Unassembled WGS sequence"/>
</dbReference>
<dbReference type="GeneID" id="14891292"/>
<dbReference type="Pfam" id="PF13306">
    <property type="entry name" value="LRR_5"/>
    <property type="match status" value="1"/>
</dbReference>
<reference evidence="1 2" key="1">
    <citation type="submission" date="2012-10" db="EMBL/GenBank/DDBJ databases">
        <authorList>
            <person name="Zafar N."/>
            <person name="Inman J."/>
            <person name="Hall N."/>
            <person name="Lorenzi H."/>
            <person name="Caler E."/>
        </authorList>
    </citation>
    <scope>NUCLEOTIDE SEQUENCE [LARGE SCALE GENOMIC DNA]</scope>
    <source>
        <strain evidence="1 2">IP1</strain>
    </source>
</reference>